<organism evidence="5">
    <name type="scientific">Enterobius vermicularis</name>
    <name type="common">Human pinworm</name>
    <dbReference type="NCBI Taxonomy" id="51028"/>
    <lineage>
        <taxon>Eukaryota</taxon>
        <taxon>Metazoa</taxon>
        <taxon>Ecdysozoa</taxon>
        <taxon>Nematoda</taxon>
        <taxon>Chromadorea</taxon>
        <taxon>Rhabditida</taxon>
        <taxon>Spirurina</taxon>
        <taxon>Oxyuridomorpha</taxon>
        <taxon>Oxyuroidea</taxon>
        <taxon>Oxyuridae</taxon>
        <taxon>Enterobius</taxon>
    </lineage>
</organism>
<evidence type="ECO:0000313" key="4">
    <source>
        <dbReference type="Proteomes" id="UP000274131"/>
    </source>
</evidence>
<dbReference type="InterPro" id="IPR015496">
    <property type="entry name" value="Ubiquilin"/>
</dbReference>
<feature type="region of interest" description="Disordered" evidence="1">
    <location>
        <begin position="93"/>
        <end position="126"/>
    </location>
</feature>
<dbReference type="InterPro" id="IPR015940">
    <property type="entry name" value="UBA"/>
</dbReference>
<dbReference type="InterPro" id="IPR009060">
    <property type="entry name" value="UBA-like_sf"/>
</dbReference>
<dbReference type="PANTHER" id="PTHR10677">
    <property type="entry name" value="UBIQUILIN"/>
    <property type="match status" value="1"/>
</dbReference>
<proteinExistence type="predicted"/>
<dbReference type="Proteomes" id="UP000274131">
    <property type="component" value="Unassembled WGS sequence"/>
</dbReference>
<dbReference type="SUPFAM" id="SSF46934">
    <property type="entry name" value="UBA-like"/>
    <property type="match status" value="1"/>
</dbReference>
<sequence>MFGNLRMDGLLQQLISNPAVIQQIIQSEGMTNLAQMIQHDPSLIQALRRPETMQAFMNPRVIEAFHQIHRGLDTLRREAPQIASLLTPPFASLSTSSTTSNADSNVGTSPPTTTTASDTPNPRADMDHLTTMLNIINQFTGANLNDNSSVQPPEERFRAQLEQLTSMGFNNREANIQALLATFGDVNAAIDRLLSGPPQ</sequence>
<dbReference type="GO" id="GO:0005829">
    <property type="term" value="C:cytosol"/>
    <property type="evidence" value="ECO:0007669"/>
    <property type="project" value="TreeGrafter"/>
</dbReference>
<dbReference type="Gene3D" id="1.10.8.10">
    <property type="entry name" value="DNA helicase RuvA subunit, C-terminal domain"/>
    <property type="match status" value="1"/>
</dbReference>
<evidence type="ECO:0000313" key="3">
    <source>
        <dbReference type="EMBL" id="VDD91580.1"/>
    </source>
</evidence>
<dbReference type="OrthoDB" id="9450922at2759"/>
<evidence type="ECO:0000256" key="1">
    <source>
        <dbReference type="SAM" id="MobiDB-lite"/>
    </source>
</evidence>
<dbReference type="GO" id="GO:0006511">
    <property type="term" value="P:ubiquitin-dependent protein catabolic process"/>
    <property type="evidence" value="ECO:0007669"/>
    <property type="project" value="TreeGrafter"/>
</dbReference>
<dbReference type="FunFam" id="1.10.8.10:FF:000079">
    <property type="entry name" value="Ubiquitin family protein"/>
    <property type="match status" value="1"/>
</dbReference>
<protein>
    <submittedName>
        <fullName evidence="5">UBA domain-containing protein</fullName>
    </submittedName>
</protein>
<feature type="compositionally biased region" description="Low complexity" evidence="1">
    <location>
        <begin position="108"/>
        <end position="122"/>
    </location>
</feature>
<dbReference type="Pfam" id="PF00627">
    <property type="entry name" value="UBA"/>
    <property type="match status" value="1"/>
</dbReference>
<evidence type="ECO:0000313" key="5">
    <source>
        <dbReference type="WBParaSite" id="EVEC_0000678001-mRNA-1"/>
    </source>
</evidence>
<gene>
    <name evidence="3" type="ORF">EVEC_LOCUS6331</name>
</gene>
<dbReference type="GO" id="GO:0031593">
    <property type="term" value="F:polyubiquitin modification-dependent protein binding"/>
    <property type="evidence" value="ECO:0007669"/>
    <property type="project" value="TreeGrafter"/>
</dbReference>
<dbReference type="PROSITE" id="PS50030">
    <property type="entry name" value="UBA"/>
    <property type="match status" value="1"/>
</dbReference>
<name>A0A0N4V8R5_ENTVE</name>
<dbReference type="CDD" id="cd14399">
    <property type="entry name" value="UBA_PLICs"/>
    <property type="match status" value="1"/>
</dbReference>
<dbReference type="AlphaFoldDB" id="A0A0N4V8R5"/>
<reference evidence="3 4" key="2">
    <citation type="submission" date="2018-10" db="EMBL/GenBank/DDBJ databases">
        <authorList>
            <consortium name="Pathogen Informatics"/>
        </authorList>
    </citation>
    <scope>NUCLEOTIDE SEQUENCE [LARGE SCALE GENOMIC DNA]</scope>
</reference>
<dbReference type="STRING" id="51028.A0A0N4V8R5"/>
<dbReference type="WBParaSite" id="EVEC_0000678001-mRNA-1">
    <property type="protein sequence ID" value="EVEC_0000678001-mRNA-1"/>
    <property type="gene ID" value="EVEC_0000678001"/>
</dbReference>
<dbReference type="EMBL" id="UXUI01008471">
    <property type="protein sequence ID" value="VDD91580.1"/>
    <property type="molecule type" value="Genomic_DNA"/>
</dbReference>
<dbReference type="PANTHER" id="PTHR10677:SF3">
    <property type="entry name" value="FI07626P-RELATED"/>
    <property type="match status" value="1"/>
</dbReference>
<feature type="domain" description="UBA" evidence="2">
    <location>
        <begin position="152"/>
        <end position="196"/>
    </location>
</feature>
<evidence type="ECO:0000259" key="2">
    <source>
        <dbReference type="PROSITE" id="PS50030"/>
    </source>
</evidence>
<reference evidence="5" key="1">
    <citation type="submission" date="2017-02" db="UniProtKB">
        <authorList>
            <consortium name="WormBaseParasite"/>
        </authorList>
    </citation>
    <scope>IDENTIFICATION</scope>
</reference>
<accession>A0A0N4V8R5</accession>
<keyword evidence="4" id="KW-1185">Reference proteome</keyword>
<dbReference type="SMART" id="SM00165">
    <property type="entry name" value="UBA"/>
    <property type="match status" value="1"/>
</dbReference>